<dbReference type="Proteomes" id="UP000075321">
    <property type="component" value="Unassembled WGS sequence"/>
</dbReference>
<evidence type="ECO:0000313" key="3">
    <source>
        <dbReference type="EMBL" id="KYH26308.1"/>
    </source>
</evidence>
<feature type="domain" description="Gfo/Idh/MocA-like oxidoreductase N-terminal" evidence="1">
    <location>
        <begin position="24"/>
        <end position="144"/>
    </location>
</feature>
<dbReference type="Pfam" id="PF22725">
    <property type="entry name" value="GFO_IDH_MocA_C3"/>
    <property type="match status" value="1"/>
</dbReference>
<dbReference type="NCBIfam" id="NF041392">
    <property type="entry name" value="XylDh_Gfo6_Halo"/>
    <property type="match status" value="1"/>
</dbReference>
<dbReference type="GO" id="GO:0047837">
    <property type="term" value="F:D-xylose 1-dehydrogenase (NADP+) activity"/>
    <property type="evidence" value="ECO:0007669"/>
    <property type="project" value="UniProtKB-EC"/>
</dbReference>
<dbReference type="OrthoDB" id="195534at2157"/>
<dbReference type="RefSeq" id="WP_066380930.1">
    <property type="nucleotide sequence ID" value="NZ_LTAZ01000004.1"/>
</dbReference>
<dbReference type="Pfam" id="PF01408">
    <property type="entry name" value="GFO_IDH_MocA"/>
    <property type="match status" value="1"/>
</dbReference>
<proteinExistence type="predicted"/>
<dbReference type="SUPFAM" id="SSF55347">
    <property type="entry name" value="Glyceraldehyde-3-phosphate dehydrogenase-like, C-terminal domain"/>
    <property type="match status" value="1"/>
</dbReference>
<evidence type="ECO:0000259" key="1">
    <source>
        <dbReference type="Pfam" id="PF01408"/>
    </source>
</evidence>
<reference evidence="3 4" key="1">
    <citation type="submission" date="2016-02" db="EMBL/GenBank/DDBJ databases">
        <title>Genome sequence of Halalkalicoccus paucihalophilus DSM 24557.</title>
        <authorList>
            <person name="Poehlein A."/>
            <person name="Daniel R."/>
        </authorList>
    </citation>
    <scope>NUCLEOTIDE SEQUENCE [LARGE SCALE GENOMIC DNA]</scope>
    <source>
        <strain evidence="3 4">DSM 24557</strain>
    </source>
</reference>
<dbReference type="AlphaFoldDB" id="A0A151AF35"/>
<organism evidence="3 4">
    <name type="scientific">Halalkalicoccus paucihalophilus</name>
    <dbReference type="NCBI Taxonomy" id="1008153"/>
    <lineage>
        <taxon>Archaea</taxon>
        <taxon>Methanobacteriati</taxon>
        <taxon>Methanobacteriota</taxon>
        <taxon>Stenosarchaea group</taxon>
        <taxon>Halobacteria</taxon>
        <taxon>Halobacteriales</taxon>
        <taxon>Halococcaceae</taxon>
        <taxon>Halalkalicoccus</taxon>
    </lineage>
</organism>
<gene>
    <name evidence="3" type="primary">gfo6_2</name>
    <name evidence="3" type="ORF">HAPAU_14050</name>
</gene>
<protein>
    <submittedName>
        <fullName evidence="3">Xylose dehydrogenase Gfo6</fullName>
        <ecNumber evidence="3">1.1.1.179</ecNumber>
    </submittedName>
</protein>
<dbReference type="PATRIC" id="fig|1008153.3.peg.1416"/>
<keyword evidence="3" id="KW-0560">Oxidoreductase</keyword>
<dbReference type="EC" id="1.1.1.179" evidence="3"/>
<dbReference type="PANTHER" id="PTHR43377:SF1">
    <property type="entry name" value="BILIVERDIN REDUCTASE A"/>
    <property type="match status" value="1"/>
</dbReference>
<evidence type="ECO:0000313" key="4">
    <source>
        <dbReference type="Proteomes" id="UP000075321"/>
    </source>
</evidence>
<evidence type="ECO:0000259" key="2">
    <source>
        <dbReference type="Pfam" id="PF22725"/>
    </source>
</evidence>
<comment type="caution">
    <text evidence="3">The sequence shown here is derived from an EMBL/GenBank/DDBJ whole genome shotgun (WGS) entry which is preliminary data.</text>
</comment>
<dbReference type="PANTHER" id="PTHR43377">
    <property type="entry name" value="BILIVERDIN REDUCTASE A"/>
    <property type="match status" value="1"/>
</dbReference>
<sequence length="354" mass="39474">MSVEQFLSEFTERDWQEREEGTVRLAMVGMGWWTTEEAIPAIEGSDFCETTVAVSGSISDPSEVEGTDVERAIDYEAFADGEATDVYDAVYVATPNALHLDHVRAAAELGKDVLCEKPMEVSEERARELTAVCEAEGVTLMIAYRVQTDPATRRARDLLREGVIGEPVSVSGGMSDDMLSFVDGPDHWRLDPELSGGTTMNDIGIYPLNTTRFVLDRDPVSAYGRTRTDRPEFEGTDEHASFEFEFEDGILLTGSVSHSATEESHLRVVGTEGQLLLDRPFFPGRPRKLLVEREGTRSTVEFDQRNQMREEFDYFAHCLLTDTEPAPDGEHGVLDIRAIEAVYESDETGERVEL</sequence>
<keyword evidence="4" id="KW-1185">Reference proteome</keyword>
<dbReference type="EMBL" id="LTAZ01000004">
    <property type="protein sequence ID" value="KYH26308.1"/>
    <property type="molecule type" value="Genomic_DNA"/>
</dbReference>
<dbReference type="Gene3D" id="3.40.50.720">
    <property type="entry name" value="NAD(P)-binding Rossmann-like Domain"/>
    <property type="match status" value="1"/>
</dbReference>
<dbReference type="GO" id="GO:0000166">
    <property type="term" value="F:nucleotide binding"/>
    <property type="evidence" value="ECO:0007669"/>
    <property type="project" value="InterPro"/>
</dbReference>
<feature type="domain" description="GFO/IDH/MocA-like oxidoreductase" evidence="2">
    <location>
        <begin position="153"/>
        <end position="275"/>
    </location>
</feature>
<dbReference type="InterPro" id="IPR049838">
    <property type="entry name" value="XacA-like"/>
</dbReference>
<dbReference type="InterPro" id="IPR036291">
    <property type="entry name" value="NAD(P)-bd_dom_sf"/>
</dbReference>
<dbReference type="InterPro" id="IPR051450">
    <property type="entry name" value="Gfo/Idh/MocA_Oxidoreductases"/>
</dbReference>
<dbReference type="Gene3D" id="3.30.360.10">
    <property type="entry name" value="Dihydrodipicolinate Reductase, domain 2"/>
    <property type="match status" value="1"/>
</dbReference>
<dbReference type="SUPFAM" id="SSF51735">
    <property type="entry name" value="NAD(P)-binding Rossmann-fold domains"/>
    <property type="match status" value="1"/>
</dbReference>
<name>A0A151AF35_9EURY</name>
<accession>A0A151AF35</accession>
<dbReference type="InterPro" id="IPR055170">
    <property type="entry name" value="GFO_IDH_MocA-like_dom"/>
</dbReference>
<dbReference type="InterPro" id="IPR000683">
    <property type="entry name" value="Gfo/Idh/MocA-like_OxRdtase_N"/>
</dbReference>